<dbReference type="EMBL" id="AGIP01000022">
    <property type="protein sequence ID" value="EHB50131.1"/>
    <property type="molecule type" value="Genomic_DNA"/>
</dbReference>
<evidence type="ECO:0000256" key="1">
    <source>
        <dbReference type="SAM" id="Coils"/>
    </source>
</evidence>
<accession>G4HNW7</accession>
<dbReference type="RefSeq" id="WP_007132829.1">
    <property type="nucleotide sequence ID" value="NZ_AGIP01000022.1"/>
</dbReference>
<gene>
    <name evidence="4" type="ORF">PaelaDRAFT_5678</name>
</gene>
<evidence type="ECO:0000313" key="5">
    <source>
        <dbReference type="Proteomes" id="UP000003891"/>
    </source>
</evidence>
<organism evidence="4 5">
    <name type="scientific">Paenibacillus lactis 154</name>
    <dbReference type="NCBI Taxonomy" id="743719"/>
    <lineage>
        <taxon>Bacteria</taxon>
        <taxon>Bacillati</taxon>
        <taxon>Bacillota</taxon>
        <taxon>Bacilli</taxon>
        <taxon>Bacillales</taxon>
        <taxon>Paenibacillaceae</taxon>
        <taxon>Paenibacillus</taxon>
    </lineage>
</organism>
<evidence type="ECO:0000256" key="2">
    <source>
        <dbReference type="SAM" id="SignalP"/>
    </source>
</evidence>
<dbReference type="AlphaFoldDB" id="G4HNW7"/>
<dbReference type="Proteomes" id="UP000003891">
    <property type="component" value="Unassembled WGS sequence"/>
</dbReference>
<sequence length="178" mass="19290">MKKWACLFGGIIIGAMVATSGSTIAAQVKSLVGQKVTGEYKVVVNGKELQDKGAVIGGRTNAPVRAISDSIGAELKVDNKTKTITIVTENSSDVSSSSEENKGNEAQATPLIERKKFLEEEIQKLEQLKKHDEEQLALLQEGLPKDLLKDSLNSINKQISEKTQELSKINAELEALNK</sequence>
<keyword evidence="2" id="KW-0732">Signal</keyword>
<feature type="domain" description="Copper amine oxidase-like N-terminal" evidence="3">
    <location>
        <begin position="43"/>
        <end position="91"/>
    </location>
</feature>
<dbReference type="STRING" id="743719.PaelaDRAFT_5678"/>
<dbReference type="InterPro" id="IPR012854">
    <property type="entry name" value="Cu_amine_oxidase-like_N"/>
</dbReference>
<feature type="signal peptide" evidence="2">
    <location>
        <begin position="1"/>
        <end position="25"/>
    </location>
</feature>
<dbReference type="Pfam" id="PF07833">
    <property type="entry name" value="Cu_amine_oxidN1"/>
    <property type="match status" value="1"/>
</dbReference>
<evidence type="ECO:0000313" key="4">
    <source>
        <dbReference type="EMBL" id="EHB50131.1"/>
    </source>
</evidence>
<proteinExistence type="predicted"/>
<reference evidence="4 5" key="1">
    <citation type="submission" date="2011-09" db="EMBL/GenBank/DDBJ databases">
        <title>The draft genome of Paenibacillus lactis 154.</title>
        <authorList>
            <consortium name="US DOE Joint Genome Institute (JGI-PGF)"/>
            <person name="Lucas S."/>
            <person name="Han J."/>
            <person name="Lapidus A."/>
            <person name="Cheng J.-F."/>
            <person name="Goodwin L."/>
            <person name="Pitluck S."/>
            <person name="Peters L."/>
            <person name="Land M.L."/>
            <person name="Hauser L."/>
            <person name="Siebers A."/>
            <person name="Thelen M."/>
            <person name="Hugenholtz P."/>
            <person name="Allgaier M."/>
            <person name="Woyke T.J."/>
        </authorList>
    </citation>
    <scope>NUCLEOTIDE SEQUENCE [LARGE SCALE GENOMIC DNA]</scope>
    <source>
        <strain evidence="4 5">154</strain>
    </source>
</reference>
<evidence type="ECO:0000259" key="3">
    <source>
        <dbReference type="Pfam" id="PF07833"/>
    </source>
</evidence>
<feature type="coiled-coil region" evidence="1">
    <location>
        <begin position="108"/>
        <end position="176"/>
    </location>
</feature>
<feature type="chain" id="PRO_5003463866" description="Copper amine oxidase-like N-terminal domain-containing protein" evidence="2">
    <location>
        <begin position="26"/>
        <end position="178"/>
    </location>
</feature>
<name>G4HNW7_9BACL</name>
<protein>
    <recommendedName>
        <fullName evidence="3">Copper amine oxidase-like N-terminal domain-containing protein</fullName>
    </recommendedName>
</protein>
<keyword evidence="1" id="KW-0175">Coiled coil</keyword>